<keyword evidence="1" id="KW-1133">Transmembrane helix</keyword>
<dbReference type="eggNOG" id="arCOG07358">
    <property type="taxonomic scope" value="Archaea"/>
</dbReference>
<evidence type="ECO:0000256" key="1">
    <source>
        <dbReference type="SAM" id="Phobius"/>
    </source>
</evidence>
<sequence length="396" mass="44008">MNTHSFHFKNTSIIANHGFDLLKYYASYNLFAFANGMFGIFINILFFTRFSLLSVMEYQAAIQTTQTIMFILSGYMLRTTNARTLFSIGTVMRSFIIFGMVFLKGPFYVPYTFGLLYGIPSGVFWAGNNTLSQAITRKVNRFNFLSTNSAISNLAGLLAPLIAGFIVSESPGAGIARYRIDFVISALLLIAAGLIAMTIRETGERRKSFGIRDTVIDNPDYLRFKIYFFLSNMLTIAISTFTPVYIFYLTHSYIIAGLFGTFLAIIAVSSNLSSIYLQKRIGSSYRILIAITIAASILYAVRGSFATIAVFAASGIISFLMTPLGNAAMSSFMNFLDRIEYSSGYWINREYYLVSGRIVTFLILSVISIAGSSVYDYALAIPALSFTVIGYLKILK</sequence>
<protein>
    <submittedName>
        <fullName evidence="2">Conserved hypothetical membrane protein</fullName>
    </submittedName>
</protein>
<feature type="transmembrane region" description="Helical" evidence="1">
    <location>
        <begin position="30"/>
        <end position="52"/>
    </location>
</feature>
<feature type="transmembrane region" description="Helical" evidence="1">
    <location>
        <begin position="351"/>
        <end position="371"/>
    </location>
</feature>
<reference evidence="2 3" key="1">
    <citation type="journal article" date="2000" name="Nature">
        <title>The genome sequence of the thermoacidophilic scavenger Thermoplasma acidophilum.</title>
        <authorList>
            <person name="Ruepp A."/>
            <person name="Graml W."/>
            <person name="Santos-Martinez M.L."/>
            <person name="Koretke K.K."/>
            <person name="Volker C."/>
            <person name="Mewes H.W."/>
            <person name="Frishman D."/>
            <person name="Stocker S."/>
            <person name="Lupas A.N."/>
            <person name="Baumeister W."/>
        </authorList>
    </citation>
    <scope>NUCLEOTIDE SEQUENCE [LARGE SCALE GENOMIC DNA]</scope>
    <source>
        <strain evidence="3">ATCC 25905 / DSM 1728 / JCM 9062 / NBRC 15155 / AMRC-C165</strain>
    </source>
</reference>
<feature type="transmembrane region" description="Helical" evidence="1">
    <location>
        <begin position="148"/>
        <end position="168"/>
    </location>
</feature>
<feature type="transmembrane region" description="Helical" evidence="1">
    <location>
        <begin position="308"/>
        <end position="330"/>
    </location>
</feature>
<evidence type="ECO:0000313" key="2">
    <source>
        <dbReference type="EMBL" id="CAC11301.1"/>
    </source>
</evidence>
<gene>
    <name evidence="2" type="ordered locus">Ta0154</name>
</gene>
<feature type="transmembrane region" description="Helical" evidence="1">
    <location>
        <begin position="284"/>
        <end position="302"/>
    </location>
</feature>
<dbReference type="Gene3D" id="1.20.1250.20">
    <property type="entry name" value="MFS general substrate transporter like domains"/>
    <property type="match status" value="1"/>
</dbReference>
<dbReference type="PaxDb" id="273075-Ta0154"/>
<dbReference type="GO" id="GO:0022857">
    <property type="term" value="F:transmembrane transporter activity"/>
    <property type="evidence" value="ECO:0007669"/>
    <property type="project" value="InterPro"/>
</dbReference>
<dbReference type="SUPFAM" id="SSF103473">
    <property type="entry name" value="MFS general substrate transporter"/>
    <property type="match status" value="1"/>
</dbReference>
<dbReference type="EnsemblBacteria" id="CAC11301">
    <property type="protein sequence ID" value="CAC11301"/>
    <property type="gene ID" value="CAC11301"/>
</dbReference>
<dbReference type="KEGG" id="tac:Ta0154"/>
<accession>Q9HLS1</accession>
<dbReference type="AlphaFoldDB" id="Q9HLS1"/>
<name>Q9HLS1_THEAC</name>
<feature type="transmembrane region" description="Helical" evidence="1">
    <location>
        <begin position="377"/>
        <end position="395"/>
    </location>
</feature>
<feature type="transmembrane region" description="Helical" evidence="1">
    <location>
        <begin position="108"/>
        <end position="127"/>
    </location>
</feature>
<dbReference type="Proteomes" id="UP000001024">
    <property type="component" value="Chromosome"/>
</dbReference>
<feature type="transmembrane region" description="Helical" evidence="1">
    <location>
        <begin position="226"/>
        <end position="248"/>
    </location>
</feature>
<feature type="transmembrane region" description="Helical" evidence="1">
    <location>
        <begin position="84"/>
        <end position="102"/>
    </location>
</feature>
<keyword evidence="1" id="KW-0812">Transmembrane</keyword>
<dbReference type="HOGENOM" id="CLU_695631_0_0_2"/>
<dbReference type="InParanoid" id="Q9HLS1"/>
<dbReference type="InterPro" id="IPR036259">
    <property type="entry name" value="MFS_trans_sf"/>
</dbReference>
<dbReference type="InterPro" id="IPR011701">
    <property type="entry name" value="MFS"/>
</dbReference>
<evidence type="ECO:0000313" key="3">
    <source>
        <dbReference type="Proteomes" id="UP000001024"/>
    </source>
</evidence>
<feature type="transmembrane region" description="Helical" evidence="1">
    <location>
        <begin position="180"/>
        <end position="199"/>
    </location>
</feature>
<organism evidence="2 3">
    <name type="scientific">Thermoplasma acidophilum (strain ATCC 25905 / DSM 1728 / JCM 9062 / NBRC 15155 / AMRC-C165)</name>
    <dbReference type="NCBI Taxonomy" id="273075"/>
    <lineage>
        <taxon>Archaea</taxon>
        <taxon>Methanobacteriati</taxon>
        <taxon>Thermoplasmatota</taxon>
        <taxon>Thermoplasmata</taxon>
        <taxon>Thermoplasmatales</taxon>
        <taxon>Thermoplasmataceae</taxon>
        <taxon>Thermoplasma</taxon>
    </lineage>
</organism>
<proteinExistence type="predicted"/>
<keyword evidence="1" id="KW-0472">Membrane</keyword>
<dbReference type="Pfam" id="PF07690">
    <property type="entry name" value="MFS_1"/>
    <property type="match status" value="1"/>
</dbReference>
<dbReference type="EMBL" id="AL445063">
    <property type="protein sequence ID" value="CAC11301.1"/>
    <property type="molecule type" value="Genomic_DNA"/>
</dbReference>
<feature type="transmembrane region" description="Helical" evidence="1">
    <location>
        <begin position="254"/>
        <end position="277"/>
    </location>
</feature>
<keyword evidence="3" id="KW-1185">Reference proteome</keyword>